<evidence type="ECO:0000256" key="3">
    <source>
        <dbReference type="ARBA" id="ARBA00022840"/>
    </source>
</evidence>
<evidence type="ECO:0000313" key="10">
    <source>
        <dbReference type="EMBL" id="OUA27939.1"/>
    </source>
</evidence>
<dbReference type="InterPro" id="IPR047661">
    <property type="entry name" value="IstB"/>
</dbReference>
<evidence type="ECO:0000313" key="6">
    <source>
        <dbReference type="EMBL" id="OUA20885.1"/>
    </source>
</evidence>
<dbReference type="EMBL" id="NFEN01000118">
    <property type="protein sequence ID" value="OUA20885.1"/>
    <property type="molecule type" value="Genomic_DNA"/>
</dbReference>
<dbReference type="InterPro" id="IPR002611">
    <property type="entry name" value="IstB_ATP-bd"/>
</dbReference>
<dbReference type="NCBIfam" id="NF038214">
    <property type="entry name" value="IS21_help_AAA"/>
    <property type="match status" value="1"/>
</dbReference>
<reference evidence="6 13" key="1">
    <citation type="submission" date="2016-10" db="EMBL/GenBank/DDBJ databases">
        <title>Comparative genomics of Bacillus thuringiensis reveals a path to pathogens against multiple invertebrate hosts.</title>
        <authorList>
            <person name="Zheng J."/>
            <person name="Gao Q."/>
            <person name="Liu H."/>
            <person name="Peng D."/>
            <person name="Ruan L."/>
            <person name="Sun M."/>
        </authorList>
    </citation>
    <scope>NUCLEOTIDE SEQUENCE [LARGE SCALE GENOMIC DNA]</scope>
    <source>
        <strain evidence="6">I13</strain>
    </source>
</reference>
<evidence type="ECO:0000259" key="4">
    <source>
        <dbReference type="SMART" id="SM00382"/>
    </source>
</evidence>
<proteinExistence type="inferred from homology"/>
<evidence type="ECO:0000313" key="5">
    <source>
        <dbReference type="EMBL" id="OUA13400.1"/>
    </source>
</evidence>
<name>A0A9X6KQQ7_BACTU</name>
<dbReference type="EMBL" id="NFEN01000247">
    <property type="protein sequence ID" value="OUA13400.1"/>
    <property type="molecule type" value="Genomic_DNA"/>
</dbReference>
<dbReference type="EMBL" id="NFEN01000036">
    <property type="protein sequence ID" value="OUA29927.1"/>
    <property type="molecule type" value="Genomic_DNA"/>
</dbReference>
<dbReference type="Gene3D" id="3.40.50.300">
    <property type="entry name" value="P-loop containing nucleotide triphosphate hydrolases"/>
    <property type="match status" value="1"/>
</dbReference>
<evidence type="ECO:0000313" key="7">
    <source>
        <dbReference type="EMBL" id="OUA27541.1"/>
    </source>
</evidence>
<feature type="domain" description="AAA+ ATPase" evidence="4">
    <location>
        <begin position="92"/>
        <end position="224"/>
    </location>
</feature>
<gene>
    <name evidence="12" type="ORF">BK775_06730</name>
    <name evidence="11" type="ORF">BK775_11095</name>
    <name evidence="10" type="ORF">BK775_11200</name>
    <name evidence="9" type="ORF">BK775_11670</name>
    <name evidence="8" type="ORF">BK775_11715</name>
    <name evidence="7" type="ORF">BK775_11880</name>
    <name evidence="6" type="ORF">BK775_22985</name>
    <name evidence="5" type="ORF">BK775_36700</name>
</gene>
<dbReference type="EMBL" id="NFEN01000054">
    <property type="protein sequence ID" value="OUA27723.1"/>
    <property type="molecule type" value="Genomic_DNA"/>
</dbReference>
<dbReference type="SUPFAM" id="SSF52540">
    <property type="entry name" value="P-loop containing nucleoside triphosphate hydrolases"/>
    <property type="match status" value="1"/>
</dbReference>
<dbReference type="RefSeq" id="WP_021727480.1">
    <property type="nucleotide sequence ID" value="NZ_CP059975.1"/>
</dbReference>
<dbReference type="EMBL" id="NFEN01000051">
    <property type="protein sequence ID" value="OUA28133.1"/>
    <property type="molecule type" value="Genomic_DNA"/>
</dbReference>
<dbReference type="Pfam" id="PF01695">
    <property type="entry name" value="IstB_IS21"/>
    <property type="match status" value="1"/>
</dbReference>
<dbReference type="EMBL" id="NFEN01000053">
    <property type="protein sequence ID" value="OUA27825.1"/>
    <property type="molecule type" value="Genomic_DNA"/>
</dbReference>
<evidence type="ECO:0000313" key="11">
    <source>
        <dbReference type="EMBL" id="OUA28133.1"/>
    </source>
</evidence>
<organism evidence="6 13">
    <name type="scientific">Bacillus thuringiensis</name>
    <dbReference type="NCBI Taxonomy" id="1428"/>
    <lineage>
        <taxon>Bacteria</taxon>
        <taxon>Bacillati</taxon>
        <taxon>Bacillota</taxon>
        <taxon>Bacilli</taxon>
        <taxon>Bacillales</taxon>
        <taxon>Bacillaceae</taxon>
        <taxon>Bacillus</taxon>
        <taxon>Bacillus cereus group</taxon>
    </lineage>
</organism>
<accession>A0A9X6KQQ7</accession>
<dbReference type="GO" id="GO:0005524">
    <property type="term" value="F:ATP binding"/>
    <property type="evidence" value="ECO:0007669"/>
    <property type="project" value="UniProtKB-KW"/>
</dbReference>
<keyword evidence="3 6" id="KW-0067">ATP-binding</keyword>
<evidence type="ECO:0000313" key="12">
    <source>
        <dbReference type="EMBL" id="OUA29927.1"/>
    </source>
</evidence>
<dbReference type="InterPro" id="IPR027417">
    <property type="entry name" value="P-loop_NTPase"/>
</dbReference>
<sequence>MKNSIEFYCRELKLGTRIVEQYPSIQAATHQEFLEKLLALEVQHRQIKKKNRLLKQAKFDVIKTFENYSFTEVELPKQLSVEDLKSTDFTTRKENLVLYGGVGTGKTHLATAIGVEACNQGKSVKFYRTAALVNELIEAKNAGKLYKMMNQIEKTEVLICDEWGYIPVSQEGAQLLFQVIASCYEKQSIIITTNLEFSKWNSIFHDERLTTAIIDRLVHHSYLLTFSGESYRLKHSYMNL</sequence>
<evidence type="ECO:0000313" key="9">
    <source>
        <dbReference type="EMBL" id="OUA27825.1"/>
    </source>
</evidence>
<dbReference type="PANTHER" id="PTHR30050:SF4">
    <property type="entry name" value="ATP-BINDING PROTEIN RV3427C IN INSERTION SEQUENCE-RELATED"/>
    <property type="match status" value="1"/>
</dbReference>
<dbReference type="Proteomes" id="UP000195077">
    <property type="component" value="Unassembled WGS sequence"/>
</dbReference>
<dbReference type="EMBL" id="NFEN01000052">
    <property type="protein sequence ID" value="OUA27939.1"/>
    <property type="molecule type" value="Genomic_DNA"/>
</dbReference>
<dbReference type="SMART" id="SM00382">
    <property type="entry name" value="AAA"/>
    <property type="match status" value="1"/>
</dbReference>
<dbReference type="PIRSF" id="PIRSF003073">
    <property type="entry name" value="DNAC_TnpB_IstB"/>
    <property type="match status" value="1"/>
</dbReference>
<dbReference type="PANTHER" id="PTHR30050">
    <property type="entry name" value="CHROMOSOMAL REPLICATION INITIATOR PROTEIN DNAA"/>
    <property type="match status" value="1"/>
</dbReference>
<evidence type="ECO:0000313" key="8">
    <source>
        <dbReference type="EMBL" id="OUA27723.1"/>
    </source>
</evidence>
<comment type="similarity">
    <text evidence="1">Belongs to the IS21/IS1162 putative ATP-binding protein family.</text>
</comment>
<protein>
    <submittedName>
        <fullName evidence="6">ATP-binding protein</fullName>
    </submittedName>
</protein>
<evidence type="ECO:0000256" key="2">
    <source>
        <dbReference type="ARBA" id="ARBA00022741"/>
    </source>
</evidence>
<evidence type="ECO:0000313" key="13">
    <source>
        <dbReference type="Proteomes" id="UP000195077"/>
    </source>
</evidence>
<dbReference type="AlphaFoldDB" id="A0A9X6KQQ7"/>
<keyword evidence="2" id="KW-0547">Nucleotide-binding</keyword>
<dbReference type="InterPro" id="IPR003593">
    <property type="entry name" value="AAA+_ATPase"/>
</dbReference>
<dbReference type="EMBL" id="NFEN01000055">
    <property type="protein sequence ID" value="OUA27541.1"/>
    <property type="molecule type" value="Genomic_DNA"/>
</dbReference>
<dbReference type="InterPro" id="IPR028350">
    <property type="entry name" value="DNAC/IstB-like"/>
</dbReference>
<evidence type="ECO:0000256" key="1">
    <source>
        <dbReference type="ARBA" id="ARBA00008059"/>
    </source>
</evidence>
<dbReference type="CDD" id="cd00009">
    <property type="entry name" value="AAA"/>
    <property type="match status" value="1"/>
</dbReference>
<dbReference type="GO" id="GO:0006260">
    <property type="term" value="P:DNA replication"/>
    <property type="evidence" value="ECO:0007669"/>
    <property type="project" value="TreeGrafter"/>
</dbReference>
<comment type="caution">
    <text evidence="6">The sequence shown here is derived from an EMBL/GenBank/DDBJ whole genome shotgun (WGS) entry which is preliminary data.</text>
</comment>